<protein>
    <submittedName>
        <fullName evidence="2">DUF2497 domain-containing protein</fullName>
    </submittedName>
</protein>
<reference evidence="2 3" key="1">
    <citation type="submission" date="2018-12" db="EMBL/GenBank/DDBJ databases">
        <authorList>
            <person name="Kim S.-J."/>
            <person name="Jung G.-Y."/>
        </authorList>
    </citation>
    <scope>NUCLEOTIDE SEQUENCE [LARGE SCALE GENOMIC DNA]</scope>
    <source>
        <strain evidence="2 3">03SU3-P</strain>
    </source>
</reference>
<dbReference type="InterPro" id="IPR019632">
    <property type="entry name" value="DUF2497"/>
</dbReference>
<feature type="region of interest" description="Disordered" evidence="1">
    <location>
        <begin position="24"/>
        <end position="44"/>
    </location>
</feature>
<keyword evidence="3" id="KW-1185">Reference proteome</keyword>
<dbReference type="RefSeq" id="WP_125231142.1">
    <property type="nucleotide sequence ID" value="NZ_RWJI01000002.1"/>
</dbReference>
<dbReference type="EMBL" id="RWJI01000002">
    <property type="protein sequence ID" value="RRQ51168.1"/>
    <property type="molecule type" value="Genomic_DNA"/>
</dbReference>
<gene>
    <name evidence="2" type="ORF">D7D48_09320</name>
</gene>
<proteinExistence type="predicted"/>
<evidence type="ECO:0000313" key="2">
    <source>
        <dbReference type="EMBL" id="RRQ51168.1"/>
    </source>
</evidence>
<accession>A0A3R8WJ36</accession>
<evidence type="ECO:0000256" key="1">
    <source>
        <dbReference type="SAM" id="MobiDB-lite"/>
    </source>
</evidence>
<sequence length="138" mass="15106">MADSRNEPSMDEILASIKRIIADDDRNRPARKSASKSAAVDAEQDEVLELTDADDNAGSGEVLLDTNKAQSLRHSFSALQTLAEPGAAPQIVRSGETSLEGLTRDLLRPMLKDWLDTHLPPIVEAMVEREITRITKKG</sequence>
<dbReference type="Proteomes" id="UP000268553">
    <property type="component" value="Unassembled WGS sequence"/>
</dbReference>
<name>A0A3R8WJ36_9SPHN</name>
<dbReference type="OrthoDB" id="7189469at2"/>
<comment type="caution">
    <text evidence="2">The sequence shown here is derived from an EMBL/GenBank/DDBJ whole genome shotgun (WGS) entry which is preliminary data.</text>
</comment>
<evidence type="ECO:0000313" key="3">
    <source>
        <dbReference type="Proteomes" id="UP000268553"/>
    </source>
</evidence>
<organism evidence="2 3">
    <name type="scientific">Sphingorhabdus wooponensis</name>
    <dbReference type="NCBI Taxonomy" id="940136"/>
    <lineage>
        <taxon>Bacteria</taxon>
        <taxon>Pseudomonadati</taxon>
        <taxon>Pseudomonadota</taxon>
        <taxon>Alphaproteobacteria</taxon>
        <taxon>Sphingomonadales</taxon>
        <taxon>Sphingomonadaceae</taxon>
        <taxon>Sphingorhabdus</taxon>
    </lineage>
</organism>
<dbReference type="AlphaFoldDB" id="A0A3R8WJ36"/>
<dbReference type="Pfam" id="PF10691">
    <property type="entry name" value="DUF2497"/>
    <property type="match status" value="1"/>
</dbReference>